<sequence length="101" mass="11249">MQTVSSIAFKPHAGRRGQEVFKLAPVHYCTDFTLTANAMVSTYGRNICRGGTLLQAVKVVHCSHPLNIHPYPLPTIATLPNRHWLAGKYILNLRGQIIDLK</sequence>
<accession>A0A0C2ND34</accession>
<keyword evidence="2" id="KW-1185">Reference proteome</keyword>
<comment type="caution">
    <text evidence="1">The sequence shown here is derived from an EMBL/GenBank/DDBJ whole genome shotgun (WGS) entry which is preliminary data.</text>
</comment>
<name>A0A0C2ND34_THEKT</name>
<dbReference type="AlphaFoldDB" id="A0A0C2ND34"/>
<evidence type="ECO:0000313" key="1">
    <source>
        <dbReference type="EMBL" id="KII71892.1"/>
    </source>
</evidence>
<evidence type="ECO:0000313" key="2">
    <source>
        <dbReference type="Proteomes" id="UP000031668"/>
    </source>
</evidence>
<dbReference type="Proteomes" id="UP000031668">
    <property type="component" value="Unassembled WGS sequence"/>
</dbReference>
<protein>
    <submittedName>
        <fullName evidence="1">Uncharacterized protein</fullName>
    </submittedName>
</protein>
<reference evidence="1 2" key="1">
    <citation type="journal article" date="2014" name="Genome Biol. Evol.">
        <title>The genome of the myxosporean Thelohanellus kitauei shows adaptations to nutrient acquisition within its fish host.</title>
        <authorList>
            <person name="Yang Y."/>
            <person name="Xiong J."/>
            <person name="Zhou Z."/>
            <person name="Huo F."/>
            <person name="Miao W."/>
            <person name="Ran C."/>
            <person name="Liu Y."/>
            <person name="Zhang J."/>
            <person name="Feng J."/>
            <person name="Wang M."/>
            <person name="Wang M."/>
            <person name="Wang L."/>
            <person name="Yao B."/>
        </authorList>
    </citation>
    <scope>NUCLEOTIDE SEQUENCE [LARGE SCALE GENOMIC DNA]</scope>
    <source>
        <strain evidence="1">Wuqing</strain>
    </source>
</reference>
<gene>
    <name evidence="1" type="ORF">RF11_11890</name>
</gene>
<proteinExistence type="predicted"/>
<organism evidence="1 2">
    <name type="scientific">Thelohanellus kitauei</name>
    <name type="common">Myxosporean</name>
    <dbReference type="NCBI Taxonomy" id="669202"/>
    <lineage>
        <taxon>Eukaryota</taxon>
        <taxon>Metazoa</taxon>
        <taxon>Cnidaria</taxon>
        <taxon>Myxozoa</taxon>
        <taxon>Myxosporea</taxon>
        <taxon>Bivalvulida</taxon>
        <taxon>Platysporina</taxon>
        <taxon>Myxobolidae</taxon>
        <taxon>Thelohanellus</taxon>
    </lineage>
</organism>
<dbReference type="EMBL" id="JWZT01001601">
    <property type="protein sequence ID" value="KII71892.1"/>
    <property type="molecule type" value="Genomic_DNA"/>
</dbReference>